<dbReference type="InterPro" id="IPR036388">
    <property type="entry name" value="WH-like_DNA-bd_sf"/>
</dbReference>
<dbReference type="Gene3D" id="1.10.4040.10">
    <property type="entry name" value="Penicillinase repressor domain"/>
    <property type="match status" value="1"/>
</dbReference>
<dbReference type="RefSeq" id="WP_273306684.1">
    <property type="nucleotide sequence ID" value="NZ_DYUD01000025.1"/>
</dbReference>
<keyword evidence="3" id="KW-0238">DNA-binding</keyword>
<dbReference type="GO" id="GO:0045892">
    <property type="term" value="P:negative regulation of DNA-templated transcription"/>
    <property type="evidence" value="ECO:0007669"/>
    <property type="project" value="InterPro"/>
</dbReference>
<dbReference type="PIRSF" id="PIRSF019455">
    <property type="entry name" value="CopR_AtkY"/>
    <property type="match status" value="1"/>
</dbReference>
<reference evidence="5" key="1">
    <citation type="journal article" date="2021" name="PeerJ">
        <title>Extensive microbial diversity within the chicken gut microbiome revealed by metagenomics and culture.</title>
        <authorList>
            <person name="Gilroy R."/>
            <person name="Ravi A."/>
            <person name="Getino M."/>
            <person name="Pursley I."/>
            <person name="Horton D.L."/>
            <person name="Alikhan N.F."/>
            <person name="Baker D."/>
            <person name="Gharbi K."/>
            <person name="Hall N."/>
            <person name="Watson M."/>
            <person name="Adriaenssens E.M."/>
            <person name="Foster-Nyarko E."/>
            <person name="Jarju S."/>
            <person name="Secka A."/>
            <person name="Antonio M."/>
            <person name="Oren A."/>
            <person name="Chaudhuri R.R."/>
            <person name="La Ragione R."/>
            <person name="Hildebrand F."/>
            <person name="Pallen M.J."/>
        </authorList>
    </citation>
    <scope>NUCLEOTIDE SEQUENCE</scope>
    <source>
        <strain evidence="5">CHK121-7720</strain>
    </source>
</reference>
<dbReference type="EMBL" id="DYUD01000025">
    <property type="protein sequence ID" value="HJG89608.1"/>
    <property type="molecule type" value="Genomic_DNA"/>
</dbReference>
<dbReference type="SUPFAM" id="SSF46785">
    <property type="entry name" value="Winged helix' DNA-binding domain"/>
    <property type="match status" value="1"/>
</dbReference>
<evidence type="ECO:0000313" key="5">
    <source>
        <dbReference type="EMBL" id="HJG89608.1"/>
    </source>
</evidence>
<dbReference type="AlphaFoldDB" id="A0A921MS15"/>
<comment type="similarity">
    <text evidence="1">Belongs to the BlaI transcriptional regulatory family.</text>
</comment>
<comment type="caution">
    <text evidence="5">The sequence shown here is derived from an EMBL/GenBank/DDBJ whole genome shotgun (WGS) entry which is preliminary data.</text>
</comment>
<organism evidence="5 6">
    <name type="scientific">Barnesiella viscericola</name>
    <dbReference type="NCBI Taxonomy" id="397865"/>
    <lineage>
        <taxon>Bacteria</taxon>
        <taxon>Pseudomonadati</taxon>
        <taxon>Bacteroidota</taxon>
        <taxon>Bacteroidia</taxon>
        <taxon>Bacteroidales</taxon>
        <taxon>Barnesiellaceae</taxon>
        <taxon>Barnesiella</taxon>
    </lineage>
</organism>
<proteinExistence type="inferred from homology"/>
<evidence type="ECO:0000313" key="6">
    <source>
        <dbReference type="Proteomes" id="UP000757103"/>
    </source>
</evidence>
<evidence type="ECO:0000256" key="4">
    <source>
        <dbReference type="ARBA" id="ARBA00023163"/>
    </source>
</evidence>
<sequence>MEKLTHQEEEVMLVIWEKGRGIVKDFLEKLPEPRPPYTTVASIVKNLKRKGYLSSEKIGNTYLYTPRISQHEYKGKFLSGIVKSYFSDSYKEMVTFFAHEKKLSEEDLRQIIAMIEQENK</sequence>
<dbReference type="Gene3D" id="1.10.10.10">
    <property type="entry name" value="Winged helix-like DNA-binding domain superfamily/Winged helix DNA-binding domain"/>
    <property type="match status" value="1"/>
</dbReference>
<keyword evidence="2" id="KW-0805">Transcription regulation</keyword>
<name>A0A921MS15_9BACT</name>
<accession>A0A921MS15</accession>
<protein>
    <submittedName>
        <fullName evidence="5">BlaI/MecI/CopY family transcriptional regulator</fullName>
    </submittedName>
</protein>
<keyword evidence="4" id="KW-0804">Transcription</keyword>
<dbReference type="Proteomes" id="UP000757103">
    <property type="component" value="Unassembled WGS sequence"/>
</dbReference>
<gene>
    <name evidence="5" type="ORF">K8U91_09115</name>
</gene>
<dbReference type="InterPro" id="IPR005650">
    <property type="entry name" value="BlaI_family"/>
</dbReference>
<evidence type="ECO:0000256" key="3">
    <source>
        <dbReference type="ARBA" id="ARBA00023125"/>
    </source>
</evidence>
<dbReference type="InterPro" id="IPR036390">
    <property type="entry name" value="WH_DNA-bd_sf"/>
</dbReference>
<evidence type="ECO:0000256" key="1">
    <source>
        <dbReference type="ARBA" id="ARBA00011046"/>
    </source>
</evidence>
<dbReference type="Pfam" id="PF03965">
    <property type="entry name" value="Penicillinase_R"/>
    <property type="match status" value="1"/>
</dbReference>
<evidence type="ECO:0000256" key="2">
    <source>
        <dbReference type="ARBA" id="ARBA00023015"/>
    </source>
</evidence>
<reference evidence="5" key="2">
    <citation type="submission" date="2021-09" db="EMBL/GenBank/DDBJ databases">
        <authorList>
            <person name="Gilroy R."/>
        </authorList>
    </citation>
    <scope>NUCLEOTIDE SEQUENCE</scope>
    <source>
        <strain evidence="5">CHK121-7720</strain>
    </source>
</reference>
<dbReference type="GO" id="GO:0003677">
    <property type="term" value="F:DNA binding"/>
    <property type="evidence" value="ECO:0007669"/>
    <property type="project" value="UniProtKB-KW"/>
</dbReference>